<evidence type="ECO:0000259" key="1">
    <source>
        <dbReference type="PROSITE" id="PS51747"/>
    </source>
</evidence>
<dbReference type="GO" id="GO:0003824">
    <property type="term" value="F:catalytic activity"/>
    <property type="evidence" value="ECO:0007669"/>
    <property type="project" value="InterPro"/>
</dbReference>
<evidence type="ECO:0000313" key="3">
    <source>
        <dbReference type="EMBL" id="CAH0366855.1"/>
    </source>
</evidence>
<sequence>MPTTQTAIIALAAAAAAALLWRRRRRRVPPPGPQQPPLVLDARMLDRVLSSIEEEILPQTKTELAKGNKMFGAAVLDAFSGDTVVAATNLETACPIHHGEVVAIEKWSELKKRPRASECLFVATHEPCCLCVSAIVWSGFERCVFLFPYETTKRQGIPHDLNIMYELWRVERYQRRNRYLATSGVSTLIAALPPSSERADLEARVARLAAAYDALADSYKKGPRPDVAFA</sequence>
<dbReference type="AlphaFoldDB" id="A0A7S4A7Y5"/>
<reference evidence="2" key="1">
    <citation type="submission" date="2021-01" db="EMBL/GenBank/DDBJ databases">
        <authorList>
            <person name="Corre E."/>
            <person name="Pelletier E."/>
            <person name="Niang G."/>
            <person name="Scheremetjew M."/>
            <person name="Finn R."/>
            <person name="Kale V."/>
            <person name="Holt S."/>
            <person name="Cochrane G."/>
            <person name="Meng A."/>
            <person name="Brown T."/>
            <person name="Cohen L."/>
        </authorList>
    </citation>
    <scope>NUCLEOTIDE SEQUENCE</scope>
    <source>
        <strain evidence="2">CCMP1756</strain>
    </source>
</reference>
<dbReference type="InterPro" id="IPR016193">
    <property type="entry name" value="Cytidine_deaminase-like"/>
</dbReference>
<dbReference type="InterPro" id="IPR002125">
    <property type="entry name" value="CMP_dCMP_dom"/>
</dbReference>
<dbReference type="Gene3D" id="3.40.140.10">
    <property type="entry name" value="Cytidine Deaminase, domain 2"/>
    <property type="match status" value="1"/>
</dbReference>
<proteinExistence type="predicted"/>
<evidence type="ECO:0000313" key="4">
    <source>
        <dbReference type="Proteomes" id="UP000789595"/>
    </source>
</evidence>
<reference evidence="3" key="2">
    <citation type="submission" date="2021-11" db="EMBL/GenBank/DDBJ databases">
        <authorList>
            <consortium name="Genoscope - CEA"/>
            <person name="William W."/>
        </authorList>
    </citation>
    <scope>NUCLEOTIDE SEQUENCE</scope>
</reference>
<gene>
    <name evidence="2" type="ORF">PCAL00307_LOCUS22192</name>
    <name evidence="3" type="ORF">PECAL_1P33670</name>
</gene>
<organism evidence="2">
    <name type="scientific">Pelagomonas calceolata</name>
    <dbReference type="NCBI Taxonomy" id="35677"/>
    <lineage>
        <taxon>Eukaryota</taxon>
        <taxon>Sar</taxon>
        <taxon>Stramenopiles</taxon>
        <taxon>Ochrophyta</taxon>
        <taxon>Pelagophyceae</taxon>
        <taxon>Pelagomonadales</taxon>
        <taxon>Pelagomonadaceae</taxon>
        <taxon>Pelagomonas</taxon>
    </lineage>
</organism>
<accession>A0A7S4A7Y5</accession>
<protein>
    <recommendedName>
        <fullName evidence="1">CMP/dCMP-type deaminase domain-containing protein</fullName>
    </recommendedName>
</protein>
<dbReference type="EMBL" id="CAKKNE010000001">
    <property type="protein sequence ID" value="CAH0366855.1"/>
    <property type="molecule type" value="Genomic_DNA"/>
</dbReference>
<dbReference type="EMBL" id="HBIW01025729">
    <property type="protein sequence ID" value="CAE0706741.1"/>
    <property type="molecule type" value="Transcribed_RNA"/>
</dbReference>
<keyword evidence="4" id="KW-1185">Reference proteome</keyword>
<dbReference type="SUPFAM" id="SSF53927">
    <property type="entry name" value="Cytidine deaminase-like"/>
    <property type="match status" value="1"/>
</dbReference>
<name>A0A7S4A7Y5_9STRA</name>
<evidence type="ECO:0000313" key="2">
    <source>
        <dbReference type="EMBL" id="CAE0706741.1"/>
    </source>
</evidence>
<dbReference type="OrthoDB" id="9980836at2759"/>
<dbReference type="Proteomes" id="UP000789595">
    <property type="component" value="Unassembled WGS sequence"/>
</dbReference>
<feature type="domain" description="CMP/dCMP-type deaminase" evidence="1">
    <location>
        <begin position="52"/>
        <end position="168"/>
    </location>
</feature>
<dbReference type="PROSITE" id="PS51747">
    <property type="entry name" value="CYT_DCMP_DEAMINASES_2"/>
    <property type="match status" value="1"/>
</dbReference>
<dbReference type="Pfam" id="PF00383">
    <property type="entry name" value="dCMP_cyt_deam_1"/>
    <property type="match status" value="1"/>
</dbReference>